<keyword evidence="6" id="KW-1185">Reference proteome</keyword>
<dbReference type="AlphaFoldDB" id="A0AAU9K430"/>
<dbReference type="SUPFAM" id="SSF52799">
    <property type="entry name" value="(Phosphotyrosine protein) phosphatases II"/>
    <property type="match status" value="1"/>
</dbReference>
<keyword evidence="1" id="KW-0378">Hydrolase</keyword>
<dbReference type="CDD" id="cd14498">
    <property type="entry name" value="DSP"/>
    <property type="match status" value="1"/>
</dbReference>
<evidence type="ECO:0000259" key="4">
    <source>
        <dbReference type="PROSITE" id="PS50056"/>
    </source>
</evidence>
<dbReference type="Proteomes" id="UP001162131">
    <property type="component" value="Unassembled WGS sequence"/>
</dbReference>
<gene>
    <name evidence="5" type="ORF">BSTOLATCC_MIC58090</name>
</gene>
<dbReference type="Pfam" id="PF00782">
    <property type="entry name" value="DSPc"/>
    <property type="match status" value="1"/>
</dbReference>
<dbReference type="InterPro" id="IPR016130">
    <property type="entry name" value="Tyr_Pase_AS"/>
</dbReference>
<keyword evidence="2" id="KW-0904">Protein phosphatase</keyword>
<dbReference type="PROSITE" id="PS00383">
    <property type="entry name" value="TYR_PHOSPHATASE_1"/>
    <property type="match status" value="1"/>
</dbReference>
<dbReference type="InterPro" id="IPR029021">
    <property type="entry name" value="Prot-tyrosine_phosphatase-like"/>
</dbReference>
<dbReference type="InterPro" id="IPR000387">
    <property type="entry name" value="Tyr_Pase_dom"/>
</dbReference>
<comment type="caution">
    <text evidence="5">The sequence shown here is derived from an EMBL/GenBank/DDBJ whole genome shotgun (WGS) entry which is preliminary data.</text>
</comment>
<reference evidence="5" key="1">
    <citation type="submission" date="2021-09" db="EMBL/GenBank/DDBJ databases">
        <authorList>
            <consortium name="AG Swart"/>
            <person name="Singh M."/>
            <person name="Singh A."/>
            <person name="Seah K."/>
            <person name="Emmerich C."/>
        </authorList>
    </citation>
    <scope>NUCLEOTIDE SEQUENCE</scope>
    <source>
        <strain evidence="5">ATCC30299</strain>
    </source>
</reference>
<proteinExistence type="predicted"/>
<sequence>MVEVYRTKTNQDIDEIEPNLYLGSIFAAEDQTILREFGITHIVQVLESNDICPQFSNIVYHHSPIMDRVDGNLIRILPSALKFIHTNLVAGGKVFVHCAAGISRSSSIIVAYLMAKHKLPFEDAYNWVKSKRSMARPNNGFQRQLKSLTQTDLDSYLL</sequence>
<dbReference type="SMART" id="SM00195">
    <property type="entry name" value="DSPc"/>
    <property type="match status" value="1"/>
</dbReference>
<accession>A0AAU9K430</accession>
<dbReference type="PANTHER" id="PTHR46377:SF1">
    <property type="entry name" value="DUAL SPECIFICITY PROTEIN PHOSPHATASE 19"/>
    <property type="match status" value="1"/>
</dbReference>
<feature type="domain" description="Tyrosine-protein phosphatase" evidence="3">
    <location>
        <begin position="12"/>
        <end position="154"/>
    </location>
</feature>
<dbReference type="GO" id="GO:0005737">
    <property type="term" value="C:cytoplasm"/>
    <property type="evidence" value="ECO:0007669"/>
    <property type="project" value="TreeGrafter"/>
</dbReference>
<dbReference type="Gene3D" id="3.90.190.10">
    <property type="entry name" value="Protein tyrosine phosphatase superfamily"/>
    <property type="match status" value="1"/>
</dbReference>
<evidence type="ECO:0000256" key="1">
    <source>
        <dbReference type="ARBA" id="ARBA00022801"/>
    </source>
</evidence>
<name>A0AAU9K430_9CILI</name>
<evidence type="ECO:0000313" key="6">
    <source>
        <dbReference type="Proteomes" id="UP001162131"/>
    </source>
</evidence>
<dbReference type="PROSITE" id="PS50056">
    <property type="entry name" value="TYR_PHOSPHATASE_2"/>
    <property type="match status" value="1"/>
</dbReference>
<dbReference type="GO" id="GO:0008579">
    <property type="term" value="F:JUN kinase phosphatase activity"/>
    <property type="evidence" value="ECO:0007669"/>
    <property type="project" value="TreeGrafter"/>
</dbReference>
<dbReference type="PROSITE" id="PS50054">
    <property type="entry name" value="TYR_PHOSPHATASE_DUAL"/>
    <property type="match status" value="1"/>
</dbReference>
<dbReference type="InterPro" id="IPR020422">
    <property type="entry name" value="TYR_PHOSPHATASE_DUAL_dom"/>
</dbReference>
<dbReference type="EMBL" id="CAJZBQ010000056">
    <property type="protein sequence ID" value="CAG9333273.1"/>
    <property type="molecule type" value="Genomic_DNA"/>
</dbReference>
<feature type="domain" description="Tyrosine specific protein phosphatases" evidence="4">
    <location>
        <begin position="71"/>
        <end position="132"/>
    </location>
</feature>
<evidence type="ECO:0000313" key="5">
    <source>
        <dbReference type="EMBL" id="CAG9333273.1"/>
    </source>
</evidence>
<evidence type="ECO:0000256" key="2">
    <source>
        <dbReference type="ARBA" id="ARBA00022912"/>
    </source>
</evidence>
<evidence type="ECO:0000259" key="3">
    <source>
        <dbReference type="PROSITE" id="PS50054"/>
    </source>
</evidence>
<organism evidence="5 6">
    <name type="scientific">Blepharisma stoltei</name>
    <dbReference type="NCBI Taxonomy" id="1481888"/>
    <lineage>
        <taxon>Eukaryota</taxon>
        <taxon>Sar</taxon>
        <taxon>Alveolata</taxon>
        <taxon>Ciliophora</taxon>
        <taxon>Postciliodesmatophora</taxon>
        <taxon>Heterotrichea</taxon>
        <taxon>Heterotrichida</taxon>
        <taxon>Blepharismidae</taxon>
        <taxon>Blepharisma</taxon>
    </lineage>
</organism>
<dbReference type="PANTHER" id="PTHR46377">
    <property type="entry name" value="DUAL SPECIFICITY PROTEIN PHOSPHATASE 19"/>
    <property type="match status" value="1"/>
</dbReference>
<protein>
    <submittedName>
        <fullName evidence="5">Uncharacterized protein</fullName>
    </submittedName>
</protein>
<dbReference type="InterPro" id="IPR000340">
    <property type="entry name" value="Dual-sp_phosphatase_cat-dom"/>
</dbReference>